<evidence type="ECO:0000313" key="5">
    <source>
        <dbReference type="EMBL" id="UUL82308.1"/>
    </source>
</evidence>
<name>A0ABY5L9P3_9SPHN</name>
<dbReference type="SUPFAM" id="SSF56801">
    <property type="entry name" value="Acetyl-CoA synthetase-like"/>
    <property type="match status" value="1"/>
</dbReference>
<dbReference type="InterPro" id="IPR045851">
    <property type="entry name" value="AMP-bd_C_sf"/>
</dbReference>
<keyword evidence="6" id="KW-1185">Reference proteome</keyword>
<evidence type="ECO:0000256" key="2">
    <source>
        <dbReference type="ARBA" id="ARBA00022840"/>
    </source>
</evidence>
<dbReference type="Proteomes" id="UP001058533">
    <property type="component" value="Chromosome"/>
</dbReference>
<dbReference type="Gene3D" id="3.30.300.30">
    <property type="match status" value="1"/>
</dbReference>
<organism evidence="5 6">
    <name type="scientific">Sphingomonas qomolangmaensis</name>
    <dbReference type="NCBI Taxonomy" id="2918765"/>
    <lineage>
        <taxon>Bacteria</taxon>
        <taxon>Pseudomonadati</taxon>
        <taxon>Pseudomonadota</taxon>
        <taxon>Alphaproteobacteria</taxon>
        <taxon>Sphingomonadales</taxon>
        <taxon>Sphingomonadaceae</taxon>
        <taxon>Sphingomonas</taxon>
    </lineage>
</organism>
<dbReference type="EMBL" id="CP101740">
    <property type="protein sequence ID" value="UUL82308.1"/>
    <property type="molecule type" value="Genomic_DNA"/>
</dbReference>
<gene>
    <name evidence="5" type="ORF">NMP03_14155</name>
</gene>
<dbReference type="RefSeq" id="WP_256506116.1">
    <property type="nucleotide sequence ID" value="NZ_CP101740.1"/>
</dbReference>
<proteinExistence type="predicted"/>
<comment type="catalytic activity">
    <reaction evidence="3">
        <text>a long-chain fatty acid + ATP + CoA = a long-chain fatty acyl-CoA + AMP + diphosphate</text>
        <dbReference type="Rhea" id="RHEA:15421"/>
        <dbReference type="ChEBI" id="CHEBI:30616"/>
        <dbReference type="ChEBI" id="CHEBI:33019"/>
        <dbReference type="ChEBI" id="CHEBI:57287"/>
        <dbReference type="ChEBI" id="CHEBI:57560"/>
        <dbReference type="ChEBI" id="CHEBI:83139"/>
        <dbReference type="ChEBI" id="CHEBI:456215"/>
        <dbReference type="EC" id="6.2.1.3"/>
    </reaction>
    <physiologicalReaction direction="left-to-right" evidence="3">
        <dbReference type="Rhea" id="RHEA:15422"/>
    </physiologicalReaction>
</comment>
<sequence length="512" mass="55561">MSARIDLRDIVDRIRDRSAGNEVATYEQGRVARRSFAELGQAVRTTADRLRAAGVEPGMRVGIRAPNSYGWMVHELALIELRAVSVAFTADFADTPAEQLCSKYDLALMLPAKLGADTAIPDTATGPVGAPDPEFERPGLIFSSGSAGGLKGMVLNRRGIEASVEAFAGAMLPRHDDRLLLFLPMSNFQQRLMYYAALWYGFDLIVVEPVHLFRALKELSPTIVIAPPAFYEAIENRVANLPVRARRLARAAGKAAGLLPAAPLRRRARRAIFAKVHEALGDNIRFMVTGMAPIKRGTLDLFQTMGLPLFETYGLIESGSVALNVPGANRIGSVGRPLAGVQVALADDGEIIVRREHPIAVRYFECAEGENERTFVDGAVATGDIGRFDSDGFLYLVGRKKEVIVTGGGEKIHPAVIEADIGACPDIACAVVIPRPSASDLAAVVVPRDPADVQAAQRIHQFVDRLNAQWRNVSVGRVVLTDQPFSLENGFLRPNLKLDRTQISKHFAAEAE</sequence>
<accession>A0ABY5L9P3</accession>
<feature type="domain" description="AMP-dependent synthetase/ligase" evidence="4">
    <location>
        <begin position="21"/>
        <end position="349"/>
    </location>
</feature>
<keyword evidence="2" id="KW-0067">ATP-binding</keyword>
<dbReference type="InterPro" id="IPR042099">
    <property type="entry name" value="ANL_N_sf"/>
</dbReference>
<dbReference type="PANTHER" id="PTHR43272">
    <property type="entry name" value="LONG-CHAIN-FATTY-ACID--COA LIGASE"/>
    <property type="match status" value="1"/>
</dbReference>
<evidence type="ECO:0000259" key="4">
    <source>
        <dbReference type="Pfam" id="PF00501"/>
    </source>
</evidence>
<dbReference type="PANTHER" id="PTHR43272:SF33">
    <property type="entry name" value="AMP-BINDING DOMAIN-CONTAINING PROTEIN-RELATED"/>
    <property type="match status" value="1"/>
</dbReference>
<dbReference type="Pfam" id="PF00501">
    <property type="entry name" value="AMP-binding"/>
    <property type="match status" value="1"/>
</dbReference>
<protein>
    <submittedName>
        <fullName evidence="5">AMP-binding protein</fullName>
    </submittedName>
</protein>
<dbReference type="InterPro" id="IPR000873">
    <property type="entry name" value="AMP-dep_synth/lig_dom"/>
</dbReference>
<evidence type="ECO:0000256" key="1">
    <source>
        <dbReference type="ARBA" id="ARBA00022741"/>
    </source>
</evidence>
<keyword evidence="1" id="KW-0547">Nucleotide-binding</keyword>
<dbReference type="Gene3D" id="3.40.50.12780">
    <property type="entry name" value="N-terminal domain of ligase-like"/>
    <property type="match status" value="1"/>
</dbReference>
<evidence type="ECO:0000313" key="6">
    <source>
        <dbReference type="Proteomes" id="UP001058533"/>
    </source>
</evidence>
<reference evidence="5" key="1">
    <citation type="submission" date="2022-07" db="EMBL/GenBank/DDBJ databases">
        <title>Sphingomonas sp. nov., a novel bacterium isolated from the north slope of the Mount Everest.</title>
        <authorList>
            <person name="Cui X."/>
            <person name="Liu Y."/>
        </authorList>
    </citation>
    <scope>NUCLEOTIDE SEQUENCE</scope>
    <source>
        <strain evidence="5">S5-59</strain>
    </source>
</reference>
<evidence type="ECO:0000256" key="3">
    <source>
        <dbReference type="ARBA" id="ARBA00024484"/>
    </source>
</evidence>